<keyword evidence="2 4" id="KW-0449">Lipoprotein</keyword>
<keyword evidence="2" id="KW-0472">Membrane</keyword>
<dbReference type="PROSITE" id="PS51257">
    <property type="entry name" value="PROKAR_LIPOPROTEIN"/>
    <property type="match status" value="1"/>
</dbReference>
<dbReference type="PANTHER" id="PTHR30203">
    <property type="entry name" value="OUTER MEMBRANE CATION EFFLUX PROTEIN"/>
    <property type="match status" value="1"/>
</dbReference>
<organism evidence="4">
    <name type="scientific">Caulobacter sp. (strain K31)</name>
    <dbReference type="NCBI Taxonomy" id="366602"/>
    <lineage>
        <taxon>Bacteria</taxon>
        <taxon>Pseudomonadati</taxon>
        <taxon>Pseudomonadota</taxon>
        <taxon>Alphaproteobacteria</taxon>
        <taxon>Caulobacterales</taxon>
        <taxon>Caulobacteraceae</taxon>
        <taxon>Caulobacter</taxon>
    </lineage>
</organism>
<dbReference type="PANTHER" id="PTHR30203:SF33">
    <property type="entry name" value="BLR4455 PROTEIN"/>
    <property type="match status" value="1"/>
</dbReference>
<feature type="region of interest" description="Disordered" evidence="3">
    <location>
        <begin position="483"/>
        <end position="510"/>
    </location>
</feature>
<proteinExistence type="inferred from homology"/>
<dbReference type="OrthoDB" id="9783100at2"/>
<dbReference type="Gene3D" id="2.20.200.10">
    <property type="entry name" value="Outer membrane efflux proteins (OEP)"/>
    <property type="match status" value="1"/>
</dbReference>
<dbReference type="GO" id="GO:0005886">
    <property type="term" value="C:plasma membrane"/>
    <property type="evidence" value="ECO:0007669"/>
    <property type="project" value="UniProtKB-SubCell"/>
</dbReference>
<dbReference type="EMBL" id="CP000928">
    <property type="protein sequence ID" value="ABZ74243.1"/>
    <property type="molecule type" value="Genomic_DNA"/>
</dbReference>
<keyword evidence="4" id="KW-0614">Plasmid</keyword>
<dbReference type="KEGG" id="cak:Caul_5123"/>
<accession>B0T968</accession>
<evidence type="ECO:0000256" key="2">
    <source>
        <dbReference type="RuleBase" id="RU362097"/>
    </source>
</evidence>
<keyword evidence="2" id="KW-0812">Transmembrane</keyword>
<dbReference type="HOGENOM" id="CLU_012817_13_1_5"/>
<evidence type="ECO:0000256" key="3">
    <source>
        <dbReference type="SAM" id="MobiDB-lite"/>
    </source>
</evidence>
<keyword evidence="2" id="KW-1134">Transmembrane beta strand</keyword>
<dbReference type="InterPro" id="IPR010131">
    <property type="entry name" value="MdtP/NodT-like"/>
</dbReference>
<dbReference type="AlphaFoldDB" id="B0T968"/>
<dbReference type="Pfam" id="PF02321">
    <property type="entry name" value="OEP"/>
    <property type="match status" value="2"/>
</dbReference>
<comment type="similarity">
    <text evidence="1 2">Belongs to the outer membrane factor (OMF) (TC 1.B.17) family.</text>
</comment>
<protein>
    <submittedName>
        <fullName evidence="4">RND efflux system, outer membrane lipoprotein, NodT family</fullName>
    </submittedName>
</protein>
<dbReference type="Gene3D" id="1.20.1600.10">
    <property type="entry name" value="Outer membrane efflux proteins (OEP)"/>
    <property type="match status" value="1"/>
</dbReference>
<geneLocation type="plasmid" evidence="4">
    <name>pCAUL01</name>
</geneLocation>
<evidence type="ECO:0000313" key="4">
    <source>
        <dbReference type="EMBL" id="ABZ74243.1"/>
    </source>
</evidence>
<reference evidence="4" key="1">
    <citation type="submission" date="2008-01" db="EMBL/GenBank/DDBJ databases">
        <title>Complete sequence of plasmid1 pCAUL01 of Caulobacter sp. K31.</title>
        <authorList>
            <consortium name="US DOE Joint Genome Institute"/>
            <person name="Copeland A."/>
            <person name="Lucas S."/>
            <person name="Lapidus A."/>
            <person name="Barry K."/>
            <person name="Glavina del Rio T."/>
            <person name="Dalin E."/>
            <person name="Tice H."/>
            <person name="Pitluck S."/>
            <person name="Bruce D."/>
            <person name="Goodwin L."/>
            <person name="Thompson L.S."/>
            <person name="Brettin T."/>
            <person name="Detter J.C."/>
            <person name="Han C."/>
            <person name="Schmutz J."/>
            <person name="Larimer F."/>
            <person name="Land M."/>
            <person name="Hauser L."/>
            <person name="Kyrpides N."/>
            <person name="Kim E."/>
            <person name="Stephens C."/>
            <person name="Richardson P."/>
        </authorList>
    </citation>
    <scope>NUCLEOTIDE SEQUENCE [LARGE SCALE GENOMIC DNA]</scope>
    <source>
        <strain evidence="4">K31</strain>
        <plasmid evidence="4">pCAUL01</plasmid>
    </source>
</reference>
<dbReference type="NCBIfam" id="TIGR01845">
    <property type="entry name" value="outer_NodT"/>
    <property type="match status" value="1"/>
</dbReference>
<dbReference type="InterPro" id="IPR003423">
    <property type="entry name" value="OMP_efflux"/>
</dbReference>
<dbReference type="SUPFAM" id="SSF56954">
    <property type="entry name" value="Outer membrane efflux proteins (OEP)"/>
    <property type="match status" value="1"/>
</dbReference>
<evidence type="ECO:0000256" key="1">
    <source>
        <dbReference type="ARBA" id="ARBA00007613"/>
    </source>
</evidence>
<dbReference type="GO" id="GO:0015562">
    <property type="term" value="F:efflux transmembrane transporter activity"/>
    <property type="evidence" value="ECO:0007669"/>
    <property type="project" value="InterPro"/>
</dbReference>
<name>B0T968_CAUSK</name>
<comment type="subcellular location">
    <subcellularLocation>
        <location evidence="2">Cell membrane</location>
        <topology evidence="2">Lipid-anchor</topology>
    </subcellularLocation>
</comment>
<keyword evidence="2" id="KW-0564">Palmitate</keyword>
<gene>
    <name evidence="4" type="ordered locus">Caul_5123</name>
</gene>
<sequence length="510" mass="54236">MTRHQPPAAAWTLIASGAVFLAGCSLSPVYQRPTTSLSPAFKEALDAPAAPQGWSPAAPSDQHERGPWWRVFNDEVLDALEARASGANQDVAAAAARVEQARGLQRAALSDLFPSVDVSLDGARRKDAPALQGLPQDTPSASRTLLRAQAGATYEADLFGRARAGLSAARDERQQSQALLADVQLAVQADVAQTYFLLRAYDAEIAVLTQTTSLRQEGLAYLSHRYEEGQISELDLARARTELASAKADTLSVRRLRASAEHGLAILLGQAPADLSLSPAPLVAIDVQPPAGLPSSLLERRPDIAAAERAMMAANARIGVARSAYFPTLSLTAEGGFASAELGDLFKHGAAGFIAGPILSLPLLDGGRRKAGVIRARGRYDETLALYRQQVLVALRETEDGLSDLRYLRDQTRAQAEAVSASRRGAQIARSQYREGSASYLDVIDAERTALQAQRGAIQLSGVQAVSTVNLIRALGGGWREASAPIRPGRQDANQPLRAAPLKRDQGSAP</sequence>